<protein>
    <recommendedName>
        <fullName evidence="11">Arachidonate 5-lipoxygenase-activating protein</fullName>
    </recommendedName>
</protein>
<gene>
    <name evidence="14" type="primary">ALOX5AP</name>
</gene>
<evidence type="ECO:0000256" key="13">
    <source>
        <dbReference type="SAM" id="SignalP"/>
    </source>
</evidence>
<dbReference type="SUPFAM" id="SSF161084">
    <property type="entry name" value="MAPEG domain-like"/>
    <property type="match status" value="1"/>
</dbReference>
<dbReference type="Ensembl" id="ENSSPUT00000018623.1">
    <property type="protein sequence ID" value="ENSSPUP00000017494.1"/>
    <property type="gene ID" value="ENSSPUG00000013516.1"/>
</dbReference>
<dbReference type="PRINTS" id="PR00488">
    <property type="entry name" value="5LPOXGNASEAP"/>
</dbReference>
<dbReference type="InterPro" id="IPR050997">
    <property type="entry name" value="MAPEG"/>
</dbReference>
<dbReference type="InterPro" id="IPR001446">
    <property type="entry name" value="5_LipOase_AP"/>
</dbReference>
<dbReference type="GO" id="GO:0004464">
    <property type="term" value="F:leukotriene-C4 synthase activity"/>
    <property type="evidence" value="ECO:0007669"/>
    <property type="project" value="TreeGrafter"/>
</dbReference>
<feature type="chain" id="PRO_5034246542" description="Arachidonate 5-lipoxygenase-activating protein" evidence="13">
    <location>
        <begin position="21"/>
        <end position="161"/>
    </location>
</feature>
<dbReference type="GO" id="GO:0004602">
    <property type="term" value="F:glutathione peroxidase activity"/>
    <property type="evidence" value="ECO:0007669"/>
    <property type="project" value="TreeGrafter"/>
</dbReference>
<dbReference type="Proteomes" id="UP000694392">
    <property type="component" value="Unplaced"/>
</dbReference>
<evidence type="ECO:0000256" key="8">
    <source>
        <dbReference type="ARBA" id="ARBA00023242"/>
    </source>
</evidence>
<dbReference type="PANTHER" id="PTHR10250">
    <property type="entry name" value="MICROSOMAL GLUTATHIONE S-TRANSFERASE"/>
    <property type="match status" value="1"/>
</dbReference>
<dbReference type="GO" id="GO:0071277">
    <property type="term" value="P:cellular response to calcium ion"/>
    <property type="evidence" value="ECO:0007669"/>
    <property type="project" value="Ensembl"/>
</dbReference>
<dbReference type="InterPro" id="IPR001129">
    <property type="entry name" value="Membr-assoc_MAPEG"/>
</dbReference>
<proteinExistence type="predicted"/>
<keyword evidence="7 12" id="KW-0472">Membrane</keyword>
<dbReference type="GO" id="GO:0008047">
    <property type="term" value="F:enzyme activator activity"/>
    <property type="evidence" value="ECO:0007669"/>
    <property type="project" value="InterPro"/>
</dbReference>
<feature type="transmembrane region" description="Helical" evidence="12">
    <location>
        <begin position="114"/>
        <end position="135"/>
    </location>
</feature>
<evidence type="ECO:0000256" key="5">
    <source>
        <dbReference type="ARBA" id="ARBA00022824"/>
    </source>
</evidence>
<reference evidence="14" key="2">
    <citation type="submission" date="2025-09" db="UniProtKB">
        <authorList>
            <consortium name="Ensembl"/>
        </authorList>
    </citation>
    <scope>IDENTIFICATION</scope>
</reference>
<dbReference type="Gene3D" id="1.20.120.550">
    <property type="entry name" value="Membrane associated eicosanoid/glutathione metabolism-like domain"/>
    <property type="match status" value="1"/>
</dbReference>
<evidence type="ECO:0000256" key="3">
    <source>
        <dbReference type="ARBA" id="ARBA00022692"/>
    </source>
</evidence>
<dbReference type="GO" id="GO:0019370">
    <property type="term" value="P:leukotriene biosynthetic process"/>
    <property type="evidence" value="ECO:0007669"/>
    <property type="project" value="UniProtKB-KW"/>
</dbReference>
<accession>A0A8D0H2J2</accession>
<keyword evidence="8" id="KW-0539">Nucleus</keyword>
<evidence type="ECO:0000256" key="9">
    <source>
        <dbReference type="ARBA" id="ARBA00037558"/>
    </source>
</evidence>
<evidence type="ECO:0000256" key="10">
    <source>
        <dbReference type="ARBA" id="ARBA00038708"/>
    </source>
</evidence>
<dbReference type="GO" id="GO:0031965">
    <property type="term" value="C:nuclear membrane"/>
    <property type="evidence" value="ECO:0007669"/>
    <property type="project" value="UniProtKB-SubCell"/>
</dbReference>
<dbReference type="GeneTree" id="ENSGT00940000158706"/>
<evidence type="ECO:0000256" key="4">
    <source>
        <dbReference type="ARBA" id="ARBA00022751"/>
    </source>
</evidence>
<dbReference type="PANTHER" id="PTHR10250:SF2">
    <property type="entry name" value="ARACHIDONATE 5-LIPOXYGENASE-ACTIVATING PROTEIN"/>
    <property type="match status" value="1"/>
</dbReference>
<keyword evidence="15" id="KW-1185">Reference proteome</keyword>
<dbReference type="InterPro" id="IPR023352">
    <property type="entry name" value="MAPEG-like_dom_sf"/>
</dbReference>
<evidence type="ECO:0000313" key="15">
    <source>
        <dbReference type="Proteomes" id="UP000694392"/>
    </source>
</evidence>
<evidence type="ECO:0000313" key="14">
    <source>
        <dbReference type="Ensembl" id="ENSSPUP00000017494.1"/>
    </source>
</evidence>
<organism evidence="14 15">
    <name type="scientific">Sphenodon punctatus</name>
    <name type="common">Tuatara</name>
    <name type="synonym">Hatteria punctata</name>
    <dbReference type="NCBI Taxonomy" id="8508"/>
    <lineage>
        <taxon>Eukaryota</taxon>
        <taxon>Metazoa</taxon>
        <taxon>Chordata</taxon>
        <taxon>Craniata</taxon>
        <taxon>Vertebrata</taxon>
        <taxon>Euteleostomi</taxon>
        <taxon>Lepidosauria</taxon>
        <taxon>Sphenodontia</taxon>
        <taxon>Sphenodontidae</taxon>
        <taxon>Sphenodon</taxon>
    </lineage>
</organism>
<comment type="subunit">
    <text evidence="10">Homotrimer. Interacts with LTC4S and ALOX5.</text>
</comment>
<evidence type="ECO:0000256" key="1">
    <source>
        <dbReference type="ARBA" id="ARBA00004232"/>
    </source>
</evidence>
<keyword evidence="5" id="KW-0256">Endoplasmic reticulum</keyword>
<dbReference type="GO" id="GO:0002540">
    <property type="term" value="P:leukotriene production involved in inflammatory response"/>
    <property type="evidence" value="ECO:0007669"/>
    <property type="project" value="Ensembl"/>
</dbReference>
<comment type="function">
    <text evidence="9">Required for leukotriene biosynthesis by ALOX5 (5-lipoxygenase). Anchors ALOX5 to the membrane. Binds arachidonic acid, and could play an essential role in the transfer of arachidonic acid to ALOX5. Binds to MK-886, a compound that blocks the biosynthesis of leukotrienes.</text>
</comment>
<dbReference type="GO" id="GO:0070207">
    <property type="term" value="P:protein homotrimerization"/>
    <property type="evidence" value="ECO:0007669"/>
    <property type="project" value="Ensembl"/>
</dbReference>
<evidence type="ECO:0000256" key="11">
    <source>
        <dbReference type="ARBA" id="ARBA00040386"/>
    </source>
</evidence>
<dbReference type="GO" id="GO:0004364">
    <property type="term" value="F:glutathione transferase activity"/>
    <property type="evidence" value="ECO:0007669"/>
    <property type="project" value="TreeGrafter"/>
</dbReference>
<name>A0A8D0H2J2_SPHPU</name>
<comment type="subcellular location">
    <subcellularLocation>
        <location evidence="2">Endoplasmic reticulum membrane</location>
        <topology evidence="2">Multi-pass membrane protein</topology>
    </subcellularLocation>
    <subcellularLocation>
        <location evidence="1">Nucleus membrane</location>
        <topology evidence="1">Multi-pass membrane protein</topology>
    </subcellularLocation>
</comment>
<dbReference type="OMA" id="NAPWHTQ"/>
<dbReference type="GO" id="GO:0005789">
    <property type="term" value="C:endoplasmic reticulum membrane"/>
    <property type="evidence" value="ECO:0007669"/>
    <property type="project" value="UniProtKB-SubCell"/>
</dbReference>
<keyword evidence="4" id="KW-0434">Leukotriene biosynthesis</keyword>
<sequence>MDHEVLGSIVLLVIVSLLSAVQNDFFAQKVEHESKNYSGKSLQRAGNSAFERVFTASQNCRDAYPTFLVVLWCAGLLCSQAPAAFAGLMYLFVRQKYFAGYLGERTQSTPGYIFGKRIIVFLLLMSVAGILNYYLVLMFGSDFEMHIKTITSAISPLLLIP</sequence>
<reference evidence="14" key="1">
    <citation type="submission" date="2025-08" db="UniProtKB">
        <authorList>
            <consortium name="Ensembl"/>
        </authorList>
    </citation>
    <scope>IDENTIFICATION</scope>
</reference>
<dbReference type="FunFam" id="1.20.120.550:FF:000003">
    <property type="entry name" value="Leukotriene C4 synthase"/>
    <property type="match status" value="1"/>
</dbReference>
<evidence type="ECO:0000256" key="6">
    <source>
        <dbReference type="ARBA" id="ARBA00022989"/>
    </source>
</evidence>
<dbReference type="Pfam" id="PF01124">
    <property type="entry name" value="MAPEG"/>
    <property type="match status" value="1"/>
</dbReference>
<evidence type="ECO:0000256" key="12">
    <source>
        <dbReference type="SAM" id="Phobius"/>
    </source>
</evidence>
<evidence type="ECO:0000256" key="2">
    <source>
        <dbReference type="ARBA" id="ARBA00004477"/>
    </source>
</evidence>
<keyword evidence="13" id="KW-0732">Signal</keyword>
<keyword evidence="3 12" id="KW-0812">Transmembrane</keyword>
<feature type="transmembrane region" description="Helical" evidence="12">
    <location>
        <begin position="69"/>
        <end position="93"/>
    </location>
</feature>
<evidence type="ECO:0000256" key="7">
    <source>
        <dbReference type="ARBA" id="ARBA00023136"/>
    </source>
</evidence>
<dbReference type="GO" id="GO:0050544">
    <property type="term" value="F:arachidonate binding"/>
    <property type="evidence" value="ECO:0007669"/>
    <property type="project" value="Ensembl"/>
</dbReference>
<feature type="signal peptide" evidence="13">
    <location>
        <begin position="1"/>
        <end position="20"/>
    </location>
</feature>
<dbReference type="AlphaFoldDB" id="A0A8D0H2J2"/>
<keyword evidence="6 12" id="KW-1133">Transmembrane helix</keyword>